<sequence length="66" mass="7328">MFCSARRSKSSSMVFLTLKRQTQDDDGDTVDIVELHPDKVDTVSDIEDNDASTLEDNCPRGVPGRL</sequence>
<accession>A0A8X6NKL1</accession>
<organism evidence="2 3">
    <name type="scientific">Nephila pilipes</name>
    <name type="common">Giant wood spider</name>
    <name type="synonym">Nephila maculata</name>
    <dbReference type="NCBI Taxonomy" id="299642"/>
    <lineage>
        <taxon>Eukaryota</taxon>
        <taxon>Metazoa</taxon>
        <taxon>Ecdysozoa</taxon>
        <taxon>Arthropoda</taxon>
        <taxon>Chelicerata</taxon>
        <taxon>Arachnida</taxon>
        <taxon>Araneae</taxon>
        <taxon>Araneomorphae</taxon>
        <taxon>Entelegynae</taxon>
        <taxon>Araneoidea</taxon>
        <taxon>Nephilidae</taxon>
        <taxon>Nephila</taxon>
    </lineage>
</organism>
<protein>
    <submittedName>
        <fullName evidence="2">Uncharacterized protein</fullName>
    </submittedName>
</protein>
<proteinExistence type="predicted"/>
<feature type="region of interest" description="Disordered" evidence="1">
    <location>
        <begin position="44"/>
        <end position="66"/>
    </location>
</feature>
<evidence type="ECO:0000313" key="2">
    <source>
        <dbReference type="EMBL" id="GFT18455.1"/>
    </source>
</evidence>
<keyword evidence="3" id="KW-1185">Reference proteome</keyword>
<dbReference type="Proteomes" id="UP000887013">
    <property type="component" value="Unassembled WGS sequence"/>
</dbReference>
<reference evidence="2" key="1">
    <citation type="submission" date="2020-08" db="EMBL/GenBank/DDBJ databases">
        <title>Multicomponent nature underlies the extraordinary mechanical properties of spider dragline silk.</title>
        <authorList>
            <person name="Kono N."/>
            <person name="Nakamura H."/>
            <person name="Mori M."/>
            <person name="Yoshida Y."/>
            <person name="Ohtoshi R."/>
            <person name="Malay A.D."/>
            <person name="Moran D.A.P."/>
            <person name="Tomita M."/>
            <person name="Numata K."/>
            <person name="Arakawa K."/>
        </authorList>
    </citation>
    <scope>NUCLEOTIDE SEQUENCE</scope>
</reference>
<name>A0A8X6NKL1_NEPPI</name>
<evidence type="ECO:0000256" key="1">
    <source>
        <dbReference type="SAM" id="MobiDB-lite"/>
    </source>
</evidence>
<dbReference type="OrthoDB" id="6779930at2759"/>
<dbReference type="AlphaFoldDB" id="A0A8X6NKL1"/>
<evidence type="ECO:0000313" key="3">
    <source>
        <dbReference type="Proteomes" id="UP000887013"/>
    </source>
</evidence>
<gene>
    <name evidence="2" type="ORF">NPIL_687491</name>
</gene>
<comment type="caution">
    <text evidence="2">The sequence shown here is derived from an EMBL/GenBank/DDBJ whole genome shotgun (WGS) entry which is preliminary data.</text>
</comment>
<dbReference type="EMBL" id="BMAW01105243">
    <property type="protein sequence ID" value="GFT18455.1"/>
    <property type="molecule type" value="Genomic_DNA"/>
</dbReference>